<dbReference type="EMBL" id="CP007449">
    <property type="protein sequence ID" value="AHM76591.1"/>
    <property type="molecule type" value="Genomic_DNA"/>
</dbReference>
<sequence length="78" mass="9229">MTGYELRLWRKGMAWEQERAAEELGISRRMYQYYEKNGPTKTVTLATRTLTLLQLWKELPHDEPVKALRGLSALIYQE</sequence>
<keyword evidence="2" id="KW-0614">Plasmid</keyword>
<reference evidence="2 3" key="1">
    <citation type="submission" date="2017-11" db="EMBL/GenBank/DDBJ databases">
        <title>The complete genome sequence and comparative genome analysis of Yersinia enterocolitica strain LC20.</title>
        <authorList>
            <person name="Shi G."/>
            <person name="Su M."/>
            <person name="Liang J."/>
            <person name="Gu W."/>
            <person name="Xiao Y."/>
            <person name="Zhang Z."/>
            <person name="Qiu H."/>
            <person name="Duan R."/>
            <person name="Zhang Z."/>
            <person name="Li Y."/>
            <person name="Zhang X."/>
            <person name="Ling Y."/>
            <person name="Song L."/>
            <person name="Chen M."/>
            <person name="Zhao Y."/>
            <person name="Wu J."/>
            <person name="Jing H."/>
            <person name="Xiao J."/>
            <person name="Wang X."/>
        </authorList>
    </citation>
    <scope>NUCLEOTIDE SEQUENCE [LARGE SCALE GENOMIC DNA]</scope>
    <source>
        <strain evidence="2 3">LC20</strain>
        <plasmid evidence="3">Plasmid1_80k</plasmid>
    </source>
</reference>
<feature type="domain" description="HTH cro/C1-type" evidence="1">
    <location>
        <begin position="6"/>
        <end position="37"/>
    </location>
</feature>
<dbReference type="InterPro" id="IPR001387">
    <property type="entry name" value="Cro/C1-type_HTH"/>
</dbReference>
<proteinExistence type="predicted"/>
<geneLocation type="plasmid" evidence="3">
    <name>Plasmid1_80k</name>
</geneLocation>
<name>A0A7U4K374_YEREN</name>
<gene>
    <name evidence="2" type="ORF">LC20_06019</name>
</gene>
<dbReference type="GO" id="GO:0003677">
    <property type="term" value="F:DNA binding"/>
    <property type="evidence" value="ECO:0007669"/>
    <property type="project" value="InterPro"/>
</dbReference>
<dbReference type="InterPro" id="IPR010982">
    <property type="entry name" value="Lambda_DNA-bd_dom_sf"/>
</dbReference>
<dbReference type="Proteomes" id="UP000230961">
    <property type="component" value="Plasmid p1_80K"/>
</dbReference>
<accession>A0A7U4K374</accession>
<evidence type="ECO:0000313" key="3">
    <source>
        <dbReference type="Proteomes" id="UP000230961"/>
    </source>
</evidence>
<dbReference type="AlphaFoldDB" id="A0A7U4K374"/>
<organism evidence="2 3">
    <name type="scientific">Yersinia enterocolitica LC20</name>
    <dbReference type="NCBI Taxonomy" id="1443113"/>
    <lineage>
        <taxon>Bacteria</taxon>
        <taxon>Pseudomonadati</taxon>
        <taxon>Pseudomonadota</taxon>
        <taxon>Gammaproteobacteria</taxon>
        <taxon>Enterobacterales</taxon>
        <taxon>Yersiniaceae</taxon>
        <taxon>Yersinia</taxon>
    </lineage>
</organism>
<evidence type="ECO:0000313" key="2">
    <source>
        <dbReference type="EMBL" id="AHM76591.1"/>
    </source>
</evidence>
<evidence type="ECO:0000259" key="1">
    <source>
        <dbReference type="PROSITE" id="PS50943"/>
    </source>
</evidence>
<dbReference type="Gene3D" id="1.10.260.40">
    <property type="entry name" value="lambda repressor-like DNA-binding domains"/>
    <property type="match status" value="1"/>
</dbReference>
<protein>
    <recommendedName>
        <fullName evidence="1">HTH cro/C1-type domain-containing protein</fullName>
    </recommendedName>
</protein>
<dbReference type="SUPFAM" id="SSF47413">
    <property type="entry name" value="lambda repressor-like DNA-binding domains"/>
    <property type="match status" value="1"/>
</dbReference>
<dbReference type="KEGG" id="yel:LC20_06019"/>
<dbReference type="PROSITE" id="PS50943">
    <property type="entry name" value="HTH_CROC1"/>
    <property type="match status" value="1"/>
</dbReference>